<evidence type="ECO:0000259" key="1">
    <source>
        <dbReference type="PROSITE" id="PS50943"/>
    </source>
</evidence>
<dbReference type="SUPFAM" id="SSF47413">
    <property type="entry name" value="lambda repressor-like DNA-binding domains"/>
    <property type="match status" value="1"/>
</dbReference>
<reference evidence="2 3" key="1">
    <citation type="journal article" date="2016" name="Nat. Microbiol.">
        <title>Genomic inference of the metabolism of cosmopolitan subsurface Archaea, Hadesarchaea.</title>
        <authorList>
            <person name="Baker B.J."/>
            <person name="Saw J.H."/>
            <person name="Lind A.E."/>
            <person name="Lazar C.S."/>
            <person name="Hinrichs K.-U."/>
            <person name="Teske A.P."/>
            <person name="Ettema T.J."/>
        </authorList>
    </citation>
    <scope>NUCLEOTIDE SEQUENCE [LARGE SCALE GENOMIC DNA]</scope>
</reference>
<dbReference type="EMBL" id="LQMQ01000005">
    <property type="protein sequence ID" value="KUO42482.1"/>
    <property type="molecule type" value="Genomic_DNA"/>
</dbReference>
<dbReference type="SMART" id="SM00530">
    <property type="entry name" value="HTH_XRE"/>
    <property type="match status" value="1"/>
</dbReference>
<proteinExistence type="predicted"/>
<organism evidence="2 3">
    <name type="scientific">Hadarchaeum yellowstonense</name>
    <dbReference type="NCBI Taxonomy" id="1776334"/>
    <lineage>
        <taxon>Archaea</taxon>
        <taxon>Methanobacteriati</taxon>
        <taxon>Candidatus Hadarchaeota</taxon>
        <taxon>Candidatus Hadarchaeia</taxon>
        <taxon>Candidatus Hadarchaeales</taxon>
        <taxon>Candidatus Hadarchaeaceae</taxon>
        <taxon>Candidatus Hadarchaeum</taxon>
    </lineage>
</organism>
<dbReference type="InterPro" id="IPR010982">
    <property type="entry name" value="Lambda_DNA-bd_dom_sf"/>
</dbReference>
<dbReference type="CDD" id="cd00093">
    <property type="entry name" value="HTH_XRE"/>
    <property type="match status" value="1"/>
</dbReference>
<dbReference type="PROSITE" id="PS50943">
    <property type="entry name" value="HTH_CROC1"/>
    <property type="match status" value="1"/>
</dbReference>
<dbReference type="Pfam" id="PF01381">
    <property type="entry name" value="HTH_3"/>
    <property type="match status" value="1"/>
</dbReference>
<protein>
    <recommendedName>
        <fullName evidence="1">HTH cro/C1-type domain-containing protein</fullName>
    </recommendedName>
</protein>
<evidence type="ECO:0000313" key="3">
    <source>
        <dbReference type="Proteomes" id="UP000074294"/>
    </source>
</evidence>
<dbReference type="STRING" id="1776334.APZ16_04100"/>
<dbReference type="Proteomes" id="UP000074294">
    <property type="component" value="Unassembled WGS sequence"/>
</dbReference>
<sequence length="111" mass="12283">MKPLCEIVSGQVLPTIRAMVVKDLIKRYELSQVEVAKKLGITQPAVSQYISALRGKGGLEKKLMKVVGKEIRDLSDDVASGRLSQAEVIKRYCAICSLMKKKGIFRVFQSA</sequence>
<comment type="caution">
    <text evidence="2">The sequence shown here is derived from an EMBL/GenBank/DDBJ whole genome shotgun (WGS) entry which is preliminary data.</text>
</comment>
<name>A0A147K104_HADYE</name>
<dbReference type="Gene3D" id="1.10.260.40">
    <property type="entry name" value="lambda repressor-like DNA-binding domains"/>
    <property type="match status" value="1"/>
</dbReference>
<evidence type="ECO:0000313" key="2">
    <source>
        <dbReference type="EMBL" id="KUO42482.1"/>
    </source>
</evidence>
<dbReference type="AlphaFoldDB" id="A0A147K104"/>
<accession>A0A147K104</accession>
<dbReference type="InterPro" id="IPR001387">
    <property type="entry name" value="Cro/C1-type_HTH"/>
</dbReference>
<feature type="domain" description="HTH cro/C1-type" evidence="1">
    <location>
        <begin position="21"/>
        <end position="74"/>
    </location>
</feature>
<dbReference type="PANTHER" id="PTHR40730">
    <property type="entry name" value="TRANSCRIPTIONAL REGULATOR PROTEIN-LIKE PROTEIN"/>
    <property type="match status" value="1"/>
</dbReference>
<gene>
    <name evidence="2" type="ORF">APZ16_04100</name>
</gene>
<dbReference type="GO" id="GO:0003677">
    <property type="term" value="F:DNA binding"/>
    <property type="evidence" value="ECO:0007669"/>
    <property type="project" value="InterPro"/>
</dbReference>